<feature type="domain" description="HTH marR-type" evidence="1">
    <location>
        <begin position="16"/>
        <end position="146"/>
    </location>
</feature>
<dbReference type="PANTHER" id="PTHR33164">
    <property type="entry name" value="TRANSCRIPTIONAL REGULATOR, MARR FAMILY"/>
    <property type="match status" value="1"/>
</dbReference>
<dbReference type="InterPro" id="IPR036388">
    <property type="entry name" value="WH-like_DNA-bd_sf"/>
</dbReference>
<dbReference type="SMART" id="SM00347">
    <property type="entry name" value="HTH_MARR"/>
    <property type="match status" value="1"/>
</dbReference>
<dbReference type="Proteomes" id="UP001236369">
    <property type="component" value="Unassembled WGS sequence"/>
</dbReference>
<comment type="caution">
    <text evidence="2">The sequence shown here is derived from an EMBL/GenBank/DDBJ whole genome shotgun (WGS) entry which is preliminary data.</text>
</comment>
<gene>
    <name evidence="2" type="ORF">QO016_001474</name>
</gene>
<dbReference type="EMBL" id="JAUSVV010000002">
    <property type="protein sequence ID" value="MDQ0441991.1"/>
    <property type="molecule type" value="Genomic_DNA"/>
</dbReference>
<name>A0ABU0HI46_9HYPH</name>
<organism evidence="2 3">
    <name type="scientific">Methylobacterium persicinum</name>
    <dbReference type="NCBI Taxonomy" id="374426"/>
    <lineage>
        <taxon>Bacteria</taxon>
        <taxon>Pseudomonadati</taxon>
        <taxon>Pseudomonadota</taxon>
        <taxon>Alphaproteobacteria</taxon>
        <taxon>Hyphomicrobiales</taxon>
        <taxon>Methylobacteriaceae</taxon>
        <taxon>Methylobacterium</taxon>
    </lineage>
</organism>
<dbReference type="Pfam" id="PF01047">
    <property type="entry name" value="MarR"/>
    <property type="match status" value="1"/>
</dbReference>
<dbReference type="PRINTS" id="PR00598">
    <property type="entry name" value="HTHMARR"/>
</dbReference>
<dbReference type="Gene3D" id="1.10.10.10">
    <property type="entry name" value="Winged helix-like DNA-binding domain superfamily/Winged helix DNA-binding domain"/>
    <property type="match status" value="1"/>
</dbReference>
<keyword evidence="3" id="KW-1185">Reference proteome</keyword>
<dbReference type="InterPro" id="IPR036390">
    <property type="entry name" value="WH_DNA-bd_sf"/>
</dbReference>
<sequence>MHIHVSMNGTPTYESDFCTCGVLRRAARAATALYDQALRPTGLRVTQFAILKILDRCGPLPVTRLAAKAALERTTMARNLDPLERRGLVRVTADAADARSRLAELTEEGRAALAGALPHWQRAQDRLAQRVDPGSVQALAAALSAE</sequence>
<reference evidence="2 3" key="1">
    <citation type="submission" date="2023-07" db="EMBL/GenBank/DDBJ databases">
        <title>Genomic Encyclopedia of Type Strains, Phase IV (KMG-IV): sequencing the most valuable type-strain genomes for metagenomic binning, comparative biology and taxonomic classification.</title>
        <authorList>
            <person name="Goeker M."/>
        </authorList>
    </citation>
    <scope>NUCLEOTIDE SEQUENCE [LARGE SCALE GENOMIC DNA]</scope>
    <source>
        <strain evidence="2 3">DSM 19562</strain>
    </source>
</reference>
<evidence type="ECO:0000259" key="1">
    <source>
        <dbReference type="PROSITE" id="PS50995"/>
    </source>
</evidence>
<dbReference type="PANTHER" id="PTHR33164:SF105">
    <property type="entry name" value="TRANSCRIPTIONAL REPRESSOR PROTEIN-RELATED"/>
    <property type="match status" value="1"/>
</dbReference>
<dbReference type="GO" id="GO:0003677">
    <property type="term" value="F:DNA binding"/>
    <property type="evidence" value="ECO:0007669"/>
    <property type="project" value="UniProtKB-KW"/>
</dbReference>
<dbReference type="PROSITE" id="PS50995">
    <property type="entry name" value="HTH_MARR_2"/>
    <property type="match status" value="1"/>
</dbReference>
<dbReference type="RefSeq" id="WP_238249724.1">
    <property type="nucleotide sequence ID" value="NZ_BPQX01000033.1"/>
</dbReference>
<evidence type="ECO:0000313" key="2">
    <source>
        <dbReference type="EMBL" id="MDQ0441991.1"/>
    </source>
</evidence>
<evidence type="ECO:0000313" key="3">
    <source>
        <dbReference type="Proteomes" id="UP001236369"/>
    </source>
</evidence>
<keyword evidence="2" id="KW-0238">DNA-binding</keyword>
<dbReference type="InterPro" id="IPR000835">
    <property type="entry name" value="HTH_MarR-typ"/>
</dbReference>
<dbReference type="SUPFAM" id="SSF46785">
    <property type="entry name" value="Winged helix' DNA-binding domain"/>
    <property type="match status" value="1"/>
</dbReference>
<proteinExistence type="predicted"/>
<accession>A0ABU0HI46</accession>
<dbReference type="InterPro" id="IPR039422">
    <property type="entry name" value="MarR/SlyA-like"/>
</dbReference>
<protein>
    <submittedName>
        <fullName evidence="2">DNA-binding MarR family transcriptional regulator</fullName>
    </submittedName>
</protein>